<name>A0A4Q9PLA9_9APHY</name>
<reference evidence="3 4" key="1">
    <citation type="submission" date="2019-01" db="EMBL/GenBank/DDBJ databases">
        <title>Draft genome sequences of three monokaryotic isolates of the white-rot basidiomycete fungus Dichomitus squalens.</title>
        <authorList>
            <consortium name="DOE Joint Genome Institute"/>
            <person name="Lopez S.C."/>
            <person name="Andreopoulos B."/>
            <person name="Pangilinan J."/>
            <person name="Lipzen A."/>
            <person name="Riley R."/>
            <person name="Ahrendt S."/>
            <person name="Ng V."/>
            <person name="Barry K."/>
            <person name="Daum C."/>
            <person name="Grigoriev I.V."/>
            <person name="Hilden K.S."/>
            <person name="Makela M.R."/>
            <person name="de Vries R.P."/>
        </authorList>
    </citation>
    <scope>NUCLEOTIDE SEQUENCE [LARGE SCALE GENOMIC DNA]</scope>
    <source>
        <strain evidence="3 4">CBS 464.89</strain>
    </source>
</reference>
<sequence length="446" mass="48591">MAPQSDTSFSIPLTTDTTSRDRQRTWPAPQRQLAAARAFIMECAAARAPTLLLPDKDADGLCSGLLVHATLLHLGLPASLISVHFPAKGSNIHASPEREQITRHGASYVIVTDQGSRGGRSIADDPETKTLVIDHHWSTEFPEGAVACSAAQCPPVATSSTLAYEVCLPLVHGGGDGTRNAAGVLRERMAWLCAMGTMGDLGTGFKWESPFPDMRDCLKTWTKKAFGEAIGLVNAPRRSAEYDVETAWRVLLISTSPKDVVSLTSNEDVKRLYEARASVKTETERNARKAPIFSGDGRVALIRISSPAQVHPLIATRWSSSLKGPRLEVVMCANDGYSPGMTNFACRIPRSRRVANGEGEVNIIAILKEYASRVPGLRETMGDDFARGHKEASGGIVRTADFERLWEVMANSERDDRGTPAKKRRTGTHYQGQGQRNTLEGWLKKT</sequence>
<dbReference type="SUPFAM" id="SSF64182">
    <property type="entry name" value="DHH phosphoesterases"/>
    <property type="match status" value="1"/>
</dbReference>
<dbReference type="PANTHER" id="PTHR30255:SF2">
    <property type="entry name" value="SINGLE-STRANDED-DNA-SPECIFIC EXONUCLEASE RECJ"/>
    <property type="match status" value="1"/>
</dbReference>
<protein>
    <submittedName>
        <fullName evidence="3">DHH phosphoesterase</fullName>
    </submittedName>
</protein>
<feature type="compositionally biased region" description="Polar residues" evidence="1">
    <location>
        <begin position="1"/>
        <end position="13"/>
    </location>
</feature>
<dbReference type="InterPro" id="IPR051673">
    <property type="entry name" value="SSDNA_exonuclease_RecJ"/>
</dbReference>
<keyword evidence="4" id="KW-1185">Reference proteome</keyword>
<dbReference type="Proteomes" id="UP000292082">
    <property type="component" value="Unassembled WGS sequence"/>
</dbReference>
<organism evidence="3 4">
    <name type="scientific">Dichomitus squalens</name>
    <dbReference type="NCBI Taxonomy" id="114155"/>
    <lineage>
        <taxon>Eukaryota</taxon>
        <taxon>Fungi</taxon>
        <taxon>Dikarya</taxon>
        <taxon>Basidiomycota</taxon>
        <taxon>Agaricomycotina</taxon>
        <taxon>Agaricomycetes</taxon>
        <taxon>Polyporales</taxon>
        <taxon>Polyporaceae</taxon>
        <taxon>Dichomitus</taxon>
    </lineage>
</organism>
<gene>
    <name evidence="3" type="ORF">BD310DRAFT_979929</name>
</gene>
<dbReference type="InterPro" id="IPR038763">
    <property type="entry name" value="DHH_sf"/>
</dbReference>
<dbReference type="InterPro" id="IPR001667">
    <property type="entry name" value="DDH_dom"/>
</dbReference>
<feature type="region of interest" description="Disordered" evidence="1">
    <location>
        <begin position="411"/>
        <end position="446"/>
    </location>
</feature>
<dbReference type="AlphaFoldDB" id="A0A4Q9PLA9"/>
<dbReference type="STRING" id="114155.A0A4Q9PLA9"/>
<proteinExistence type="predicted"/>
<evidence type="ECO:0000256" key="1">
    <source>
        <dbReference type="SAM" id="MobiDB-lite"/>
    </source>
</evidence>
<dbReference type="GO" id="GO:0004527">
    <property type="term" value="F:exonuclease activity"/>
    <property type="evidence" value="ECO:0007669"/>
    <property type="project" value="UniProtKB-KW"/>
</dbReference>
<dbReference type="Gene3D" id="3.90.1640.30">
    <property type="match status" value="1"/>
</dbReference>
<feature type="compositionally biased region" description="Polar residues" evidence="1">
    <location>
        <begin position="428"/>
        <end position="438"/>
    </location>
</feature>
<feature type="domain" description="DDH" evidence="2">
    <location>
        <begin position="54"/>
        <end position="197"/>
    </location>
</feature>
<dbReference type="Pfam" id="PF01368">
    <property type="entry name" value="DHH"/>
    <property type="match status" value="1"/>
</dbReference>
<feature type="region of interest" description="Disordered" evidence="1">
    <location>
        <begin position="1"/>
        <end position="26"/>
    </location>
</feature>
<dbReference type="PANTHER" id="PTHR30255">
    <property type="entry name" value="SINGLE-STRANDED-DNA-SPECIFIC EXONUCLEASE RECJ"/>
    <property type="match status" value="1"/>
</dbReference>
<dbReference type="EMBL" id="ML145177">
    <property type="protein sequence ID" value="TBU54980.1"/>
    <property type="molecule type" value="Genomic_DNA"/>
</dbReference>
<evidence type="ECO:0000313" key="4">
    <source>
        <dbReference type="Proteomes" id="UP000292082"/>
    </source>
</evidence>
<evidence type="ECO:0000259" key="2">
    <source>
        <dbReference type="Pfam" id="PF01368"/>
    </source>
</evidence>
<accession>A0A4Q9PLA9</accession>
<evidence type="ECO:0000313" key="3">
    <source>
        <dbReference type="EMBL" id="TBU54980.1"/>
    </source>
</evidence>